<keyword evidence="1" id="KW-0677">Repeat</keyword>
<evidence type="ECO:0000256" key="1">
    <source>
        <dbReference type="ARBA" id="ARBA00022737"/>
    </source>
</evidence>
<dbReference type="Gene3D" id="1.25.40.20">
    <property type="entry name" value="Ankyrin repeat-containing domain"/>
    <property type="match status" value="1"/>
</dbReference>
<dbReference type="PROSITE" id="PS50297">
    <property type="entry name" value="ANK_REP_REGION"/>
    <property type="match status" value="1"/>
</dbReference>
<dbReference type="EMBL" id="CVQH01003113">
    <property type="protein sequence ID" value="CRK11667.1"/>
    <property type="molecule type" value="Genomic_DNA"/>
</dbReference>
<evidence type="ECO:0000313" key="5">
    <source>
        <dbReference type="EMBL" id="CRK11667.1"/>
    </source>
</evidence>
<feature type="region of interest" description="Disordered" evidence="4">
    <location>
        <begin position="878"/>
        <end position="930"/>
    </location>
</feature>
<organism evidence="5 6">
    <name type="scientific">Verticillium longisporum</name>
    <name type="common">Verticillium dahliae var. longisporum</name>
    <dbReference type="NCBI Taxonomy" id="100787"/>
    <lineage>
        <taxon>Eukaryota</taxon>
        <taxon>Fungi</taxon>
        <taxon>Dikarya</taxon>
        <taxon>Ascomycota</taxon>
        <taxon>Pezizomycotina</taxon>
        <taxon>Sordariomycetes</taxon>
        <taxon>Hypocreomycetidae</taxon>
        <taxon>Glomerellales</taxon>
        <taxon>Plectosphaerellaceae</taxon>
        <taxon>Verticillium</taxon>
    </lineage>
</organism>
<dbReference type="SMART" id="SM00248">
    <property type="entry name" value="ANK"/>
    <property type="match status" value="5"/>
</dbReference>
<reference evidence="5 6" key="1">
    <citation type="submission" date="2015-05" db="EMBL/GenBank/DDBJ databases">
        <authorList>
            <person name="Wang D.B."/>
            <person name="Wang M."/>
        </authorList>
    </citation>
    <scope>NUCLEOTIDE SEQUENCE [LARGE SCALE GENOMIC DNA]</scope>
    <source>
        <strain evidence="5">VL1</strain>
    </source>
</reference>
<feature type="repeat" description="ANK" evidence="3">
    <location>
        <begin position="510"/>
        <end position="542"/>
    </location>
</feature>
<sequence length="930" mass="103484">MDHHNSPSVDLLVENLSGVQDLVKSTHQTLLSRQDHLNLPVKTFLRAASGKLHTALMLIEDLKNPSQNHSESPGNPGWTADLAHVEACKQALSGWQVSTQQPAQDVLKTLQALCIHLDIAQQAQTFVAFVKCLSVQFQEHPDSASIPVQGPQTEQESAHSLEEVKASLDLILSSRFDQKVGCLYDYRQLVLRRNTDFPSYSKGCITWLGYAEQYWPQLGDRILRLFHAKKTCNFQHWILEYCQQSYPEIYGLETSATPERSLLVLISTIIESAVSPLHVAAALGLAQVCKHLIGQNLDENRQSPLGTPYYCALIGPMALLAQKDSPVNMVQWPCPSIAQMDTLYAFENSMCWTDVESDSVLAPLSLPNLIFLVCLRLGSTELYQHFFSLEHLESLPEVIMDASYTQVPWGAPDSERAKAFLSTTLPYLFDTVLPEFEEVHASEVLNGLWDVMNKMCLDMTVGKARTQVALIEDYEFLDIARRALRHYEEPVVLRLIQDPRWKPDAIRTSDGSPILHSLVVDDSIDMIEVVVDSGADIHIRDDEGQTPVMRCESVSTLAFLVSHGARLDDVDDQGQNIWHICAANSDRGMLEWLVEHDPHMKTSLGVCMRGGRTPTAQAMIHVLFELTKVDPDGPTDIWGEALHRRAEFCLDKLLSFCKTEPSYLQASDYSLIHVAAEWGRMGPMEACLQSGNVKMDALDGNGNSALHLINFAADSEAVYFLQKQCASAPIQNNKGYTPAETIFFNFDRAFSALSLESCLSSHPASSTHLQFEAYLLLLTPEVLSSEDAAGRQLWERFIVDIVHGWSTRVAGGRRANTRAFPSLLCAATCLVAKGALTSWRKRAGADADPLFGLKDSEHWKSDRYWRTCVQKIEAEVNDDSGGLPGSGLKRSRSASDAGTRRRANMNGGGRQRTPQSGRPRHGSRQEDLED</sequence>
<dbReference type="AlphaFoldDB" id="A0A0G4KPD9"/>
<dbReference type="SUPFAM" id="SSF48403">
    <property type="entry name" value="Ankyrin repeat"/>
    <property type="match status" value="1"/>
</dbReference>
<dbReference type="InterPro" id="IPR002110">
    <property type="entry name" value="Ankyrin_rpt"/>
</dbReference>
<evidence type="ECO:0000256" key="3">
    <source>
        <dbReference type="PROSITE-ProRule" id="PRU00023"/>
    </source>
</evidence>
<evidence type="ECO:0000313" key="6">
    <source>
        <dbReference type="Proteomes" id="UP000044602"/>
    </source>
</evidence>
<keyword evidence="6" id="KW-1185">Reference proteome</keyword>
<gene>
    <name evidence="5" type="ORF">BN1708_010236</name>
</gene>
<dbReference type="PANTHER" id="PTHR24198:SF165">
    <property type="entry name" value="ANKYRIN REPEAT-CONTAINING PROTEIN-RELATED"/>
    <property type="match status" value="1"/>
</dbReference>
<keyword evidence="2 3" id="KW-0040">ANK repeat</keyword>
<dbReference type="PROSITE" id="PS50088">
    <property type="entry name" value="ANK_REPEAT"/>
    <property type="match status" value="1"/>
</dbReference>
<dbReference type="Proteomes" id="UP000044602">
    <property type="component" value="Unassembled WGS sequence"/>
</dbReference>
<dbReference type="STRING" id="100787.A0A0G4KPD9"/>
<evidence type="ECO:0000256" key="4">
    <source>
        <dbReference type="SAM" id="MobiDB-lite"/>
    </source>
</evidence>
<evidence type="ECO:0000256" key="2">
    <source>
        <dbReference type="ARBA" id="ARBA00023043"/>
    </source>
</evidence>
<dbReference type="PANTHER" id="PTHR24198">
    <property type="entry name" value="ANKYRIN REPEAT AND PROTEIN KINASE DOMAIN-CONTAINING PROTEIN"/>
    <property type="match status" value="1"/>
</dbReference>
<accession>A0A0G4KPD9</accession>
<proteinExistence type="predicted"/>
<dbReference type="InterPro" id="IPR036770">
    <property type="entry name" value="Ankyrin_rpt-contain_sf"/>
</dbReference>
<protein>
    <submittedName>
        <fullName evidence="5">Uncharacterized protein</fullName>
    </submittedName>
</protein>
<name>A0A0G4KPD9_VERLO</name>